<reference evidence="2 3" key="1">
    <citation type="submission" date="2024-01" db="EMBL/GenBank/DDBJ databases">
        <title>The genomes of 5 underutilized Papilionoideae crops provide insights into root nodulation and disease resistanc.</title>
        <authorList>
            <person name="Yuan L."/>
        </authorList>
    </citation>
    <scope>NUCLEOTIDE SEQUENCE [LARGE SCALE GENOMIC DNA]</scope>
    <source>
        <strain evidence="2">ZHUSHIDOU_FW_LH</strain>
        <tissue evidence="2">Leaf</tissue>
    </source>
</reference>
<keyword evidence="1" id="KW-0812">Transmembrane</keyword>
<proteinExistence type="predicted"/>
<keyword evidence="1" id="KW-0472">Membrane</keyword>
<sequence length="192" mass="21102">MCEPHNLMSAYDPFKVPDPVIPSSSPATLSLHQTSGGSSFFTSTLTHPQSCNYPHPLAPHLRCGIAGLRLRPRLPLPLPCLSLCLPFLHYREGEAVVRGLWQPGSELVQMGRKRIGPGRFVVVVGYWWVGTCWAVTVGLLGVMAVGLCTKFMEGVVGFEGRQWTEGGSCGGVVKEDRGCWVLRWRWGPKSKN</sequence>
<keyword evidence="3" id="KW-1185">Reference proteome</keyword>
<keyword evidence="1" id="KW-1133">Transmembrane helix</keyword>
<feature type="transmembrane region" description="Helical" evidence="1">
    <location>
        <begin position="120"/>
        <end position="147"/>
    </location>
</feature>
<organism evidence="2 3">
    <name type="scientific">Crotalaria pallida</name>
    <name type="common">Smooth rattlebox</name>
    <name type="synonym">Crotalaria striata</name>
    <dbReference type="NCBI Taxonomy" id="3830"/>
    <lineage>
        <taxon>Eukaryota</taxon>
        <taxon>Viridiplantae</taxon>
        <taxon>Streptophyta</taxon>
        <taxon>Embryophyta</taxon>
        <taxon>Tracheophyta</taxon>
        <taxon>Spermatophyta</taxon>
        <taxon>Magnoliopsida</taxon>
        <taxon>eudicotyledons</taxon>
        <taxon>Gunneridae</taxon>
        <taxon>Pentapetalae</taxon>
        <taxon>rosids</taxon>
        <taxon>fabids</taxon>
        <taxon>Fabales</taxon>
        <taxon>Fabaceae</taxon>
        <taxon>Papilionoideae</taxon>
        <taxon>50 kb inversion clade</taxon>
        <taxon>genistoids sensu lato</taxon>
        <taxon>core genistoids</taxon>
        <taxon>Crotalarieae</taxon>
        <taxon>Crotalaria</taxon>
    </lineage>
</organism>
<evidence type="ECO:0000313" key="2">
    <source>
        <dbReference type="EMBL" id="KAK7259630.1"/>
    </source>
</evidence>
<evidence type="ECO:0000313" key="3">
    <source>
        <dbReference type="Proteomes" id="UP001372338"/>
    </source>
</evidence>
<dbReference type="AlphaFoldDB" id="A0AAN9I0X2"/>
<name>A0AAN9I0X2_CROPI</name>
<dbReference type="EMBL" id="JAYWIO010000005">
    <property type="protein sequence ID" value="KAK7259630.1"/>
    <property type="molecule type" value="Genomic_DNA"/>
</dbReference>
<evidence type="ECO:0000256" key="1">
    <source>
        <dbReference type="SAM" id="Phobius"/>
    </source>
</evidence>
<accession>A0AAN9I0X2</accession>
<protein>
    <submittedName>
        <fullName evidence="2">Uncharacterized protein</fullName>
    </submittedName>
</protein>
<dbReference type="Proteomes" id="UP001372338">
    <property type="component" value="Unassembled WGS sequence"/>
</dbReference>
<gene>
    <name evidence="2" type="ORF">RIF29_25242</name>
</gene>
<comment type="caution">
    <text evidence="2">The sequence shown here is derived from an EMBL/GenBank/DDBJ whole genome shotgun (WGS) entry which is preliminary data.</text>
</comment>